<keyword evidence="2" id="KW-1185">Reference proteome</keyword>
<name>A0A1C5HLQ0_9ACTN</name>
<dbReference type="GO" id="GO:0008168">
    <property type="term" value="F:methyltransferase activity"/>
    <property type="evidence" value="ECO:0007669"/>
    <property type="project" value="UniProtKB-KW"/>
</dbReference>
<dbReference type="EMBL" id="LT607752">
    <property type="protein sequence ID" value="SCG46944.1"/>
    <property type="molecule type" value="Genomic_DNA"/>
</dbReference>
<dbReference type="Proteomes" id="UP000198226">
    <property type="component" value="Chromosome I"/>
</dbReference>
<gene>
    <name evidence="1" type="ORF">GA0070623_1419</name>
</gene>
<dbReference type="Gene3D" id="3.40.50.150">
    <property type="entry name" value="Vaccinia Virus protein VP39"/>
    <property type="match status" value="1"/>
</dbReference>
<dbReference type="Pfam" id="PF13578">
    <property type="entry name" value="Methyltransf_24"/>
    <property type="match status" value="1"/>
</dbReference>
<dbReference type="GO" id="GO:0032259">
    <property type="term" value="P:methylation"/>
    <property type="evidence" value="ECO:0007669"/>
    <property type="project" value="UniProtKB-KW"/>
</dbReference>
<keyword evidence="1" id="KW-0808">Transferase</keyword>
<evidence type="ECO:0000313" key="1">
    <source>
        <dbReference type="EMBL" id="SCG46944.1"/>
    </source>
</evidence>
<dbReference type="SUPFAM" id="SSF53335">
    <property type="entry name" value="S-adenosyl-L-methionine-dependent methyltransferases"/>
    <property type="match status" value="1"/>
</dbReference>
<proteinExistence type="predicted"/>
<sequence length="232" mass="26176">MSELPSFEERRRPMLHRNELQRNDLLAMQALAPLSPTYLPWSESAMRPSGVVAVLNEVFLNRRRCVVELGSGVSTFYLGRLLRQRGGHLWTVEHDRRWAELIGRELADEGLADVVTVVHAPLTPVQSPWPHEEATWYDQSVLKEMTAGRPVDLLVVDGPPAYRVETAHARYPAGPFFAPLLAEEHAVVLDDIDRPGEQDIMARWERELGVTFERRLTSGRIGIGRPGPAFTV</sequence>
<reference evidence="2" key="1">
    <citation type="submission" date="2016-06" db="EMBL/GenBank/DDBJ databases">
        <authorList>
            <person name="Varghese N."/>
            <person name="Submissions Spin"/>
        </authorList>
    </citation>
    <scope>NUCLEOTIDE SEQUENCE [LARGE SCALE GENOMIC DNA]</scope>
    <source>
        <strain evidence="2">DSM 44983</strain>
    </source>
</reference>
<dbReference type="InterPro" id="IPR029063">
    <property type="entry name" value="SAM-dependent_MTases_sf"/>
</dbReference>
<keyword evidence="1" id="KW-0489">Methyltransferase</keyword>
<organism evidence="1 2">
    <name type="scientific">Micromonospora rifamycinica</name>
    <dbReference type="NCBI Taxonomy" id="291594"/>
    <lineage>
        <taxon>Bacteria</taxon>
        <taxon>Bacillati</taxon>
        <taxon>Actinomycetota</taxon>
        <taxon>Actinomycetes</taxon>
        <taxon>Micromonosporales</taxon>
        <taxon>Micromonosporaceae</taxon>
        <taxon>Micromonospora</taxon>
    </lineage>
</organism>
<evidence type="ECO:0000313" key="2">
    <source>
        <dbReference type="Proteomes" id="UP000198226"/>
    </source>
</evidence>
<accession>A0A1C5HLQ0</accession>
<dbReference type="AlphaFoldDB" id="A0A1C5HLQ0"/>
<protein>
    <submittedName>
        <fullName evidence="1">Methyltransferase domain-containing protein</fullName>
    </submittedName>
</protein>
<dbReference type="RefSeq" id="WP_197700055.1">
    <property type="nucleotide sequence ID" value="NZ_LRMV01000017.1"/>
</dbReference>